<name>A0A6B3NIW5_9CYAN</name>
<protein>
    <submittedName>
        <fullName evidence="1">Uncharacterized protein</fullName>
    </submittedName>
</protein>
<dbReference type="EMBL" id="JAAHFQ010000886">
    <property type="protein sequence ID" value="NER31643.1"/>
    <property type="molecule type" value="Genomic_DNA"/>
</dbReference>
<proteinExistence type="predicted"/>
<comment type="caution">
    <text evidence="1">The sequence shown here is derived from an EMBL/GenBank/DDBJ whole genome shotgun (WGS) entry which is preliminary data.</text>
</comment>
<gene>
    <name evidence="1" type="ORF">F6J89_29545</name>
</gene>
<organism evidence="1">
    <name type="scientific">Symploca sp. SIO1C4</name>
    <dbReference type="NCBI Taxonomy" id="2607765"/>
    <lineage>
        <taxon>Bacteria</taxon>
        <taxon>Bacillati</taxon>
        <taxon>Cyanobacteriota</taxon>
        <taxon>Cyanophyceae</taxon>
        <taxon>Coleofasciculales</taxon>
        <taxon>Coleofasciculaceae</taxon>
        <taxon>Symploca</taxon>
    </lineage>
</organism>
<reference evidence="1" key="1">
    <citation type="submission" date="2019-11" db="EMBL/GenBank/DDBJ databases">
        <title>Genomic insights into an expanded diversity of filamentous marine cyanobacteria reveals the extraordinary biosynthetic potential of Moorea and Okeania.</title>
        <authorList>
            <person name="Ferreira Leao T."/>
            <person name="Wang M."/>
            <person name="Moss N."/>
            <person name="Da Silva R."/>
            <person name="Sanders J."/>
            <person name="Nurk S."/>
            <person name="Gurevich A."/>
            <person name="Humphrey G."/>
            <person name="Reher R."/>
            <person name="Zhu Q."/>
            <person name="Belda-Ferre P."/>
            <person name="Glukhov E."/>
            <person name="Rex R."/>
            <person name="Dorrestein P.C."/>
            <person name="Knight R."/>
            <person name="Pevzner P."/>
            <person name="Gerwick W.H."/>
            <person name="Gerwick L."/>
        </authorList>
    </citation>
    <scope>NUCLEOTIDE SEQUENCE</scope>
    <source>
        <strain evidence="1">SIO1C4</strain>
    </source>
</reference>
<accession>A0A6B3NIW5</accession>
<sequence>MEITQNVTLPVTLLVDGTANISGAFTPIASSFVIPRVEEALELPIGTVPRSFNFQEGFDGLELSLRVAELPPNELRIDSDVITNINGLNSESSIDQVLDILDLEVEPEVIEILNQAGIENVGDGLERVNDLFDINLNGTGTFQSDLNGDGIIDPLTEFTNFTLESVQGESVDEGFLLITDYDPVILENILTSNSQFSFNGAYTIDLNTDELVEVLEELEDLGVVGNGTADETAGFVELGRVLGAVDQEGDLGLLTGTINLTDVNTTVV</sequence>
<evidence type="ECO:0000313" key="1">
    <source>
        <dbReference type="EMBL" id="NER31643.1"/>
    </source>
</evidence>
<dbReference type="AlphaFoldDB" id="A0A6B3NIW5"/>